<dbReference type="AlphaFoldDB" id="A0A1B9FXL4"/>
<gene>
    <name evidence="2" type="ORF">I302_06473</name>
    <name evidence="3" type="ORF">I302_107789</name>
</gene>
<name>A0A1B9FXL4_9TREE</name>
<evidence type="ECO:0000256" key="1">
    <source>
        <dbReference type="SAM" id="Coils"/>
    </source>
</evidence>
<evidence type="ECO:0000313" key="4">
    <source>
        <dbReference type="Proteomes" id="UP000092730"/>
    </source>
</evidence>
<sequence length="347" mass="39456">MTTKHDSPPLPPLVPSLTDSHIRPLSLTDELAICRSRIIDLERSNAAYQSASIENNDTIAKQSEEIRILRRKLLAVEEYDYAQTQTAVPNLKERALHKLLNNGGDAGCSRYDVVDRLLDKQCKLEQELERCKIELKDGKEVIATLGDRIVELEKEKEEREREKEEKGGRMYLDQGEQSVDEVSADHQAASDEMERHLELISKLKGDNARLKGDIAKLTRNNKRYLDVITERDLSLIKDKKIMMDYEKQLIELREKSSMQEILIVELTDANEELGRRISVIDDCNQGGWGWTGTGTGIGAEEVAVGWGVIEEVEELGERELLDPELMKMMDDGYEVEVEDKADSDDGW</sequence>
<reference evidence="2" key="1">
    <citation type="submission" date="2013-07" db="EMBL/GenBank/DDBJ databases">
        <title>The Genome Sequence of Cryptococcus bestiolae CBS10118.</title>
        <authorList>
            <consortium name="The Broad Institute Genome Sequencing Platform"/>
            <person name="Cuomo C."/>
            <person name="Litvintseva A."/>
            <person name="Chen Y."/>
            <person name="Heitman J."/>
            <person name="Sun S."/>
            <person name="Springer D."/>
            <person name="Dromer F."/>
            <person name="Young S.K."/>
            <person name="Zeng Q."/>
            <person name="Gargeya S."/>
            <person name="Fitzgerald M."/>
            <person name="Abouelleil A."/>
            <person name="Alvarado L."/>
            <person name="Berlin A.M."/>
            <person name="Chapman S.B."/>
            <person name="Dewar J."/>
            <person name="Goldberg J."/>
            <person name="Griggs A."/>
            <person name="Gujja S."/>
            <person name="Hansen M."/>
            <person name="Howarth C."/>
            <person name="Imamovic A."/>
            <person name="Larimer J."/>
            <person name="McCowan C."/>
            <person name="Murphy C."/>
            <person name="Pearson M."/>
            <person name="Priest M."/>
            <person name="Roberts A."/>
            <person name="Saif S."/>
            <person name="Shea T."/>
            <person name="Sykes S."/>
            <person name="Wortman J."/>
            <person name="Nusbaum C."/>
            <person name="Birren B."/>
        </authorList>
    </citation>
    <scope>NUCLEOTIDE SEQUENCE [LARGE SCALE GENOMIC DNA]</scope>
    <source>
        <strain evidence="2">CBS 10118</strain>
    </source>
</reference>
<keyword evidence="1" id="KW-0175">Coiled coil</keyword>
<accession>A0A1B9FXL4</accession>
<dbReference type="RefSeq" id="XP_019044560.1">
    <property type="nucleotide sequence ID" value="XM_019193083.1"/>
</dbReference>
<organism evidence="2">
    <name type="scientific">Kwoniella bestiolae CBS 10118</name>
    <dbReference type="NCBI Taxonomy" id="1296100"/>
    <lineage>
        <taxon>Eukaryota</taxon>
        <taxon>Fungi</taxon>
        <taxon>Dikarya</taxon>
        <taxon>Basidiomycota</taxon>
        <taxon>Agaricomycotina</taxon>
        <taxon>Tremellomycetes</taxon>
        <taxon>Tremellales</taxon>
        <taxon>Cryptococcaceae</taxon>
        <taxon>Kwoniella</taxon>
    </lineage>
</organism>
<dbReference type="GeneID" id="30210872"/>
<dbReference type="EMBL" id="CP144546">
    <property type="protein sequence ID" value="WVW85751.1"/>
    <property type="molecule type" value="Genomic_DNA"/>
</dbReference>
<proteinExistence type="predicted"/>
<reference evidence="3" key="2">
    <citation type="submission" date="2013-07" db="EMBL/GenBank/DDBJ databases">
        <authorList>
            <consortium name="The Broad Institute Genome Sequencing Platform"/>
            <person name="Cuomo C."/>
            <person name="Litvintseva A."/>
            <person name="Chen Y."/>
            <person name="Heitman J."/>
            <person name="Sun S."/>
            <person name="Springer D."/>
            <person name="Dromer F."/>
            <person name="Young S.K."/>
            <person name="Zeng Q."/>
            <person name="Gargeya S."/>
            <person name="Fitzgerald M."/>
            <person name="Abouelleil A."/>
            <person name="Alvarado L."/>
            <person name="Berlin A.M."/>
            <person name="Chapman S.B."/>
            <person name="Dewar J."/>
            <person name="Goldberg J."/>
            <person name="Griggs A."/>
            <person name="Gujja S."/>
            <person name="Hansen M."/>
            <person name="Howarth C."/>
            <person name="Imamovic A."/>
            <person name="Larimer J."/>
            <person name="McCowan C."/>
            <person name="Murphy C."/>
            <person name="Pearson M."/>
            <person name="Priest M."/>
            <person name="Roberts A."/>
            <person name="Saif S."/>
            <person name="Shea T."/>
            <person name="Sykes S."/>
            <person name="Wortman J."/>
            <person name="Nusbaum C."/>
            <person name="Birren B."/>
        </authorList>
    </citation>
    <scope>NUCLEOTIDE SEQUENCE</scope>
    <source>
        <strain evidence="3">CBS 10118</strain>
    </source>
</reference>
<protein>
    <submittedName>
        <fullName evidence="2">Uncharacterized protein</fullName>
    </submittedName>
</protein>
<reference evidence="2" key="3">
    <citation type="submission" date="2014-01" db="EMBL/GenBank/DDBJ databases">
        <title>Evolution of pathogenesis and genome organization in the Tremellales.</title>
        <authorList>
            <person name="Cuomo C."/>
            <person name="Litvintseva A."/>
            <person name="Heitman J."/>
            <person name="Chen Y."/>
            <person name="Sun S."/>
            <person name="Springer D."/>
            <person name="Dromer F."/>
            <person name="Young S."/>
            <person name="Zeng Q."/>
            <person name="Chapman S."/>
            <person name="Gujja S."/>
            <person name="Saif S."/>
            <person name="Birren B."/>
        </authorList>
    </citation>
    <scope>NUCLEOTIDE SEQUENCE</scope>
    <source>
        <strain evidence="2">CBS 10118</strain>
    </source>
</reference>
<dbReference type="Proteomes" id="UP000092730">
    <property type="component" value="Chromosome 6"/>
</dbReference>
<dbReference type="KEGG" id="kbi:30210872"/>
<dbReference type="VEuPathDB" id="FungiDB:I302_06473"/>
<reference evidence="3" key="4">
    <citation type="submission" date="2024-02" db="EMBL/GenBank/DDBJ databases">
        <title>Comparative genomics of Cryptococcus and Kwoniella reveals pathogenesis evolution and contrasting modes of karyotype evolution via chromosome fusion or intercentromeric recombination.</title>
        <authorList>
            <person name="Coelho M.A."/>
            <person name="David-Palma M."/>
            <person name="Shea T."/>
            <person name="Bowers K."/>
            <person name="McGinley-Smith S."/>
            <person name="Mohammad A.W."/>
            <person name="Gnirke A."/>
            <person name="Yurkov A.M."/>
            <person name="Nowrousian M."/>
            <person name="Sun S."/>
            <person name="Cuomo C.A."/>
            <person name="Heitman J."/>
        </authorList>
    </citation>
    <scope>NUCLEOTIDE SEQUENCE</scope>
    <source>
        <strain evidence="3">CBS 10118</strain>
    </source>
</reference>
<evidence type="ECO:0000313" key="2">
    <source>
        <dbReference type="EMBL" id="OCF23490.1"/>
    </source>
</evidence>
<feature type="coiled-coil region" evidence="1">
    <location>
        <begin position="135"/>
        <end position="169"/>
    </location>
</feature>
<dbReference type="EMBL" id="KI894023">
    <property type="protein sequence ID" value="OCF23490.1"/>
    <property type="molecule type" value="Genomic_DNA"/>
</dbReference>
<evidence type="ECO:0000313" key="3">
    <source>
        <dbReference type="EMBL" id="WVW85751.1"/>
    </source>
</evidence>
<keyword evidence="4" id="KW-1185">Reference proteome</keyword>